<evidence type="ECO:0000256" key="3">
    <source>
        <dbReference type="ARBA" id="ARBA00023015"/>
    </source>
</evidence>
<dbReference type="PANTHER" id="PTHR30204">
    <property type="entry name" value="REDOX-CYCLING DRUG-SENSING TRANSCRIPTIONAL ACTIVATOR SOXR"/>
    <property type="match status" value="1"/>
</dbReference>
<reference evidence="7" key="2">
    <citation type="submission" date="2020-09" db="EMBL/GenBank/DDBJ databases">
        <authorList>
            <person name="Sun Q."/>
            <person name="Ohkuma M."/>
        </authorList>
    </citation>
    <scope>NUCLEOTIDE SEQUENCE</scope>
    <source>
        <strain evidence="7">JCM 13306</strain>
    </source>
</reference>
<dbReference type="InterPro" id="IPR009061">
    <property type="entry name" value="DNA-bd_dom_put_sf"/>
</dbReference>
<dbReference type="InterPro" id="IPR011789">
    <property type="entry name" value="CueR"/>
</dbReference>
<dbReference type="InterPro" id="IPR000551">
    <property type="entry name" value="MerR-type_HTH_dom"/>
</dbReference>
<dbReference type="SUPFAM" id="SSF46955">
    <property type="entry name" value="Putative DNA-binding domain"/>
    <property type="match status" value="1"/>
</dbReference>
<dbReference type="PROSITE" id="PS00552">
    <property type="entry name" value="HTH_MERR_1"/>
    <property type="match status" value="1"/>
</dbReference>
<name>A0A919F7A7_9XANT</name>
<dbReference type="RefSeq" id="WP_140722737.1">
    <property type="nucleotide sequence ID" value="NZ_BNBA01000008.1"/>
</dbReference>
<dbReference type="PROSITE" id="PS50937">
    <property type="entry name" value="HTH_MERR_2"/>
    <property type="match status" value="1"/>
</dbReference>
<dbReference type="PANTHER" id="PTHR30204:SF94">
    <property type="entry name" value="HEAVY METAL-DEPENDENT TRANSCRIPTIONAL REGULATOR HI_0293-RELATED"/>
    <property type="match status" value="1"/>
</dbReference>
<keyword evidence="3" id="KW-0805">Transcription regulation</keyword>
<evidence type="ECO:0000256" key="4">
    <source>
        <dbReference type="ARBA" id="ARBA00023125"/>
    </source>
</evidence>
<accession>A0A919F7A7</accession>
<evidence type="ECO:0000256" key="2">
    <source>
        <dbReference type="ARBA" id="ARBA00022490"/>
    </source>
</evidence>
<evidence type="ECO:0000256" key="5">
    <source>
        <dbReference type="ARBA" id="ARBA00023163"/>
    </source>
</evidence>
<dbReference type="GO" id="GO:0003677">
    <property type="term" value="F:DNA binding"/>
    <property type="evidence" value="ECO:0007669"/>
    <property type="project" value="UniProtKB-KW"/>
</dbReference>
<dbReference type="CDD" id="cd01108">
    <property type="entry name" value="HTH_CueR"/>
    <property type="match status" value="1"/>
</dbReference>
<dbReference type="InterPro" id="IPR047057">
    <property type="entry name" value="MerR_fam"/>
</dbReference>
<dbReference type="SMART" id="SM00422">
    <property type="entry name" value="HTH_MERR"/>
    <property type="match status" value="1"/>
</dbReference>
<evidence type="ECO:0000259" key="6">
    <source>
        <dbReference type="PROSITE" id="PS50937"/>
    </source>
</evidence>
<protein>
    <submittedName>
        <fullName evidence="7">Cu(I)-responsive transcriptional regulator</fullName>
    </submittedName>
</protein>
<comment type="subcellular location">
    <subcellularLocation>
        <location evidence="1">Cytoplasm</location>
    </subcellularLocation>
</comment>
<comment type="caution">
    <text evidence="7">The sequence shown here is derived from an EMBL/GenBank/DDBJ whole genome shotgun (WGS) entry which is preliminary data.</text>
</comment>
<organism evidence="7 8">
    <name type="scientific">Xanthomonas boreopolis</name>
    <dbReference type="NCBI Taxonomy" id="86183"/>
    <lineage>
        <taxon>Bacteria</taxon>
        <taxon>Pseudomonadati</taxon>
        <taxon>Pseudomonadota</taxon>
        <taxon>Gammaproteobacteria</taxon>
        <taxon>Lysobacterales</taxon>
        <taxon>Lysobacteraceae</taxon>
        <taxon>Xanthomonas</taxon>
    </lineage>
</organism>
<dbReference type="GO" id="GO:0003700">
    <property type="term" value="F:DNA-binding transcription factor activity"/>
    <property type="evidence" value="ECO:0007669"/>
    <property type="project" value="InterPro"/>
</dbReference>
<evidence type="ECO:0000313" key="7">
    <source>
        <dbReference type="EMBL" id="GHH51521.1"/>
    </source>
</evidence>
<dbReference type="Gene3D" id="1.10.1660.10">
    <property type="match status" value="1"/>
</dbReference>
<dbReference type="GO" id="GO:0045893">
    <property type="term" value="P:positive regulation of DNA-templated transcription"/>
    <property type="evidence" value="ECO:0007669"/>
    <property type="project" value="InterPro"/>
</dbReference>
<dbReference type="GO" id="GO:0005507">
    <property type="term" value="F:copper ion binding"/>
    <property type="evidence" value="ECO:0007669"/>
    <property type="project" value="InterPro"/>
</dbReference>
<dbReference type="AlphaFoldDB" id="A0A919F7A7"/>
<keyword evidence="5" id="KW-0804">Transcription</keyword>
<evidence type="ECO:0000313" key="8">
    <source>
        <dbReference type="Proteomes" id="UP000623958"/>
    </source>
</evidence>
<gene>
    <name evidence="7" type="ORF">GCM10009090_13940</name>
</gene>
<dbReference type="Pfam" id="PF13411">
    <property type="entry name" value="MerR_1"/>
    <property type="match status" value="1"/>
</dbReference>
<dbReference type="GO" id="GO:0005737">
    <property type="term" value="C:cytoplasm"/>
    <property type="evidence" value="ECO:0007669"/>
    <property type="project" value="UniProtKB-SubCell"/>
</dbReference>
<keyword evidence="4" id="KW-0238">DNA-binding</keyword>
<reference evidence="7" key="1">
    <citation type="journal article" date="2014" name="Int. J. Syst. Evol. Microbiol.">
        <title>Complete genome sequence of Corynebacterium casei LMG S-19264T (=DSM 44701T), isolated from a smear-ripened cheese.</title>
        <authorList>
            <consortium name="US DOE Joint Genome Institute (JGI-PGF)"/>
            <person name="Walter F."/>
            <person name="Albersmeier A."/>
            <person name="Kalinowski J."/>
            <person name="Ruckert C."/>
        </authorList>
    </citation>
    <scope>NUCLEOTIDE SEQUENCE</scope>
    <source>
        <strain evidence="7">JCM 13306</strain>
    </source>
</reference>
<feature type="domain" description="HTH merR-type" evidence="6">
    <location>
        <begin position="1"/>
        <end position="69"/>
    </location>
</feature>
<keyword evidence="8" id="KW-1185">Reference proteome</keyword>
<dbReference type="NCBIfam" id="TIGR02044">
    <property type="entry name" value="CueR"/>
    <property type="match status" value="1"/>
</dbReference>
<keyword evidence="2" id="KW-0963">Cytoplasm</keyword>
<evidence type="ECO:0000256" key="1">
    <source>
        <dbReference type="ARBA" id="ARBA00004496"/>
    </source>
</evidence>
<proteinExistence type="predicted"/>
<dbReference type="EMBL" id="BNBA01000008">
    <property type="protein sequence ID" value="GHH51521.1"/>
    <property type="molecule type" value="Genomic_DNA"/>
</dbReference>
<dbReference type="PRINTS" id="PR00040">
    <property type="entry name" value="HTHMERR"/>
</dbReference>
<dbReference type="Proteomes" id="UP000623958">
    <property type="component" value="Unassembled WGS sequence"/>
</dbReference>
<sequence>MNIGEAAQRSGVSAKMIRYYEQSGLIPAVARSASGYRDYSDSDVHRLRFVRHARDLGFDVEQIGELLSLWSDRDRASADVHALTLAHIARLREKAAEIERMIAVLQRLADSCHHDRSPDCPILDELASDASAADGLAHHATRFGQPGESPKRRRRAPG</sequence>